<keyword evidence="1" id="KW-0812">Transmembrane</keyword>
<evidence type="ECO:0000313" key="2">
    <source>
        <dbReference type="EMBL" id="PJF35759.1"/>
    </source>
</evidence>
<proteinExistence type="predicted"/>
<gene>
    <name evidence="2" type="ORF">CUN49_08875</name>
</gene>
<feature type="non-terminal residue" evidence="2">
    <location>
        <position position="1"/>
    </location>
</feature>
<keyword evidence="1" id="KW-1133">Transmembrane helix</keyword>
<feature type="transmembrane region" description="Helical" evidence="1">
    <location>
        <begin position="12"/>
        <end position="36"/>
    </location>
</feature>
<dbReference type="Proteomes" id="UP000229681">
    <property type="component" value="Unassembled WGS sequence"/>
</dbReference>
<reference evidence="2 3" key="1">
    <citation type="submission" date="2017-11" db="EMBL/GenBank/DDBJ databases">
        <title>Evolution of Phototrophy in the Chloroflexi Phylum Driven by Horizontal Gene Transfer.</title>
        <authorList>
            <person name="Ward L.M."/>
            <person name="Hemp J."/>
            <person name="Shih P.M."/>
            <person name="Mcglynn S.E."/>
            <person name="Fischer W."/>
        </authorList>
    </citation>
    <scope>NUCLEOTIDE SEQUENCE [LARGE SCALE GENOMIC DNA]</scope>
    <source>
        <strain evidence="2">JP3_13</strain>
    </source>
</reference>
<comment type="caution">
    <text evidence="2">The sequence shown here is derived from an EMBL/GenBank/DDBJ whole genome shotgun (WGS) entry which is preliminary data.</text>
</comment>
<feature type="transmembrane region" description="Helical" evidence="1">
    <location>
        <begin position="42"/>
        <end position="60"/>
    </location>
</feature>
<name>A0A2M8PDY5_9CHLR</name>
<dbReference type="AlphaFoldDB" id="A0A2M8PDY5"/>
<organism evidence="2 3">
    <name type="scientific">Candidatus Thermofonsia Clade 1 bacterium</name>
    <dbReference type="NCBI Taxonomy" id="2364210"/>
    <lineage>
        <taxon>Bacteria</taxon>
        <taxon>Bacillati</taxon>
        <taxon>Chloroflexota</taxon>
        <taxon>Candidatus Thermofontia</taxon>
        <taxon>Candidatus Thermofonsia Clade 1</taxon>
    </lineage>
</organism>
<accession>A0A2M8PDY5</accession>
<evidence type="ECO:0000256" key="1">
    <source>
        <dbReference type="SAM" id="Phobius"/>
    </source>
</evidence>
<sequence>IVRLADILPSNAALIGSGLAVVMALLLGEIALIVFAPNALSALSVLFIFFVRSVLVRQLALRQESA</sequence>
<protein>
    <submittedName>
        <fullName evidence="2">Uncharacterized protein</fullName>
    </submittedName>
</protein>
<evidence type="ECO:0000313" key="3">
    <source>
        <dbReference type="Proteomes" id="UP000229681"/>
    </source>
</evidence>
<dbReference type="EMBL" id="PGTM01000113">
    <property type="protein sequence ID" value="PJF35759.1"/>
    <property type="molecule type" value="Genomic_DNA"/>
</dbReference>
<keyword evidence="1" id="KW-0472">Membrane</keyword>